<dbReference type="OrthoDB" id="7418600at2"/>
<feature type="domain" description="O-methyltransferase C-terminal" evidence="5">
    <location>
        <begin position="120"/>
        <end position="327"/>
    </location>
</feature>
<dbReference type="GO" id="GO:0008171">
    <property type="term" value="F:O-methyltransferase activity"/>
    <property type="evidence" value="ECO:0007669"/>
    <property type="project" value="InterPro"/>
</dbReference>
<gene>
    <name evidence="7" type="ORF">WA1_47260</name>
</gene>
<dbReference type="PANTHER" id="PTHR43712">
    <property type="entry name" value="PUTATIVE (AFU_ORTHOLOGUE AFUA_4G14580)-RELATED"/>
    <property type="match status" value="1"/>
</dbReference>
<dbReference type="PIRSF" id="PIRSF005739">
    <property type="entry name" value="O-mtase"/>
    <property type="match status" value="1"/>
</dbReference>
<dbReference type="InterPro" id="IPR036390">
    <property type="entry name" value="WH_DNA-bd_sf"/>
</dbReference>
<sequence length="346" mass="37925">MVAQEDRPTSLSNSIPSLEMLHLITSYRVTQTIHVAAKLGIADLLKNGPKRSEELAAETATNAPALYRVLRALASIGVFREVEYDLFDLTPLGESLRSDVLGSMRAWAMMVGGEHHWEPWGHLLHSVQTGQPAFEHVFGMGPFEYYNQKPEAGQIFQQALSGLTQIINSQILANYDFSSIQKIVDVGGGKGSLIAALLQANPGIQGVLFDQPAVIEQAVALLVDKGVHNRCELIAGNFFASIPKGGDAYILKHIIHDWDDEQSITILKNCHTAVADNGKLLVVEMVIPHGNTPFYGKFLDIEMLVGYSGKERTADEYQDLFAKAGFRLTQIFPTEALVSLIEGVRA</sequence>
<evidence type="ECO:0000313" key="7">
    <source>
        <dbReference type="EMBL" id="KYC37228.1"/>
    </source>
</evidence>
<dbReference type="SUPFAM" id="SSF46785">
    <property type="entry name" value="Winged helix' DNA-binding domain"/>
    <property type="match status" value="1"/>
</dbReference>
<dbReference type="SUPFAM" id="SSF53335">
    <property type="entry name" value="S-adenosyl-L-methionine-dependent methyltransferases"/>
    <property type="match status" value="1"/>
</dbReference>
<dbReference type="RefSeq" id="WP_017745056.1">
    <property type="nucleotide sequence ID" value="NZ_KQ976354.1"/>
</dbReference>
<keyword evidence="8" id="KW-1185">Reference proteome</keyword>
<dbReference type="Gene3D" id="1.10.10.10">
    <property type="entry name" value="Winged helix-like DNA-binding domain superfamily/Winged helix DNA-binding domain"/>
    <property type="match status" value="1"/>
</dbReference>
<keyword evidence="3" id="KW-0949">S-adenosyl-L-methionine</keyword>
<evidence type="ECO:0000313" key="8">
    <source>
        <dbReference type="Proteomes" id="UP000076925"/>
    </source>
</evidence>
<dbReference type="Pfam" id="PF08100">
    <property type="entry name" value="Dimerisation"/>
    <property type="match status" value="1"/>
</dbReference>
<dbReference type="InterPro" id="IPR029063">
    <property type="entry name" value="SAM-dependent_MTases_sf"/>
</dbReference>
<dbReference type="GO" id="GO:0032259">
    <property type="term" value="P:methylation"/>
    <property type="evidence" value="ECO:0007669"/>
    <property type="project" value="UniProtKB-KW"/>
</dbReference>
<dbReference type="InterPro" id="IPR016461">
    <property type="entry name" value="COMT-like"/>
</dbReference>
<evidence type="ECO:0000259" key="6">
    <source>
        <dbReference type="Pfam" id="PF08100"/>
    </source>
</evidence>
<dbReference type="PROSITE" id="PS51683">
    <property type="entry name" value="SAM_OMT_II"/>
    <property type="match status" value="1"/>
</dbReference>
<name>A0A139WXR5_9CYAN</name>
<evidence type="ECO:0000256" key="1">
    <source>
        <dbReference type="ARBA" id="ARBA00022603"/>
    </source>
</evidence>
<organism evidence="7 8">
    <name type="scientific">Scytonema hofmannii PCC 7110</name>
    <dbReference type="NCBI Taxonomy" id="128403"/>
    <lineage>
        <taxon>Bacteria</taxon>
        <taxon>Bacillati</taxon>
        <taxon>Cyanobacteriota</taxon>
        <taxon>Cyanophyceae</taxon>
        <taxon>Nostocales</taxon>
        <taxon>Scytonemataceae</taxon>
        <taxon>Scytonema</taxon>
    </lineage>
</organism>
<evidence type="ECO:0000256" key="4">
    <source>
        <dbReference type="PIRSR" id="PIRSR005739-1"/>
    </source>
</evidence>
<feature type="active site" description="Proton acceptor" evidence="4">
    <location>
        <position position="256"/>
    </location>
</feature>
<keyword evidence="2 7" id="KW-0808">Transferase</keyword>
<dbReference type="STRING" id="128403.WA1_47260"/>
<dbReference type="Pfam" id="PF00891">
    <property type="entry name" value="Methyltransf_2"/>
    <property type="match status" value="1"/>
</dbReference>
<dbReference type="InterPro" id="IPR036388">
    <property type="entry name" value="WH-like_DNA-bd_sf"/>
</dbReference>
<reference evidence="7 8" key="1">
    <citation type="journal article" date="2013" name="Genome Biol. Evol.">
        <title>Genomes of Stigonematalean cyanobacteria (subsection V) and the evolution of oxygenic photosynthesis from prokaryotes to plastids.</title>
        <authorList>
            <person name="Dagan T."/>
            <person name="Roettger M."/>
            <person name="Stucken K."/>
            <person name="Landan G."/>
            <person name="Koch R."/>
            <person name="Major P."/>
            <person name="Gould S.B."/>
            <person name="Goremykin V.V."/>
            <person name="Rippka R."/>
            <person name="Tandeau de Marsac N."/>
            <person name="Gugger M."/>
            <person name="Lockhart P.J."/>
            <person name="Allen J.F."/>
            <person name="Brune I."/>
            <person name="Maus I."/>
            <person name="Puhler A."/>
            <person name="Martin W.F."/>
        </authorList>
    </citation>
    <scope>NUCLEOTIDE SEQUENCE [LARGE SCALE GENOMIC DNA]</scope>
    <source>
        <strain evidence="7 8">PCC 7110</strain>
    </source>
</reference>
<proteinExistence type="predicted"/>
<dbReference type="AlphaFoldDB" id="A0A139WXR5"/>
<dbReference type="GO" id="GO:0046983">
    <property type="term" value="F:protein dimerization activity"/>
    <property type="evidence" value="ECO:0007669"/>
    <property type="project" value="InterPro"/>
</dbReference>
<evidence type="ECO:0000259" key="5">
    <source>
        <dbReference type="Pfam" id="PF00891"/>
    </source>
</evidence>
<accession>A0A139WXR5</accession>
<comment type="caution">
    <text evidence="7">The sequence shown here is derived from an EMBL/GenBank/DDBJ whole genome shotgun (WGS) entry which is preliminary data.</text>
</comment>
<keyword evidence="1 7" id="KW-0489">Methyltransferase</keyword>
<dbReference type="Gene3D" id="3.40.50.150">
    <property type="entry name" value="Vaccinia Virus protein VP39"/>
    <property type="match status" value="1"/>
</dbReference>
<protein>
    <submittedName>
        <fullName evidence="7">Methyltransferase</fullName>
    </submittedName>
</protein>
<dbReference type="InterPro" id="IPR012967">
    <property type="entry name" value="COMT_dimerisation"/>
</dbReference>
<evidence type="ECO:0000256" key="2">
    <source>
        <dbReference type="ARBA" id="ARBA00022679"/>
    </source>
</evidence>
<dbReference type="Proteomes" id="UP000076925">
    <property type="component" value="Unassembled WGS sequence"/>
</dbReference>
<dbReference type="EMBL" id="ANNX02000047">
    <property type="protein sequence ID" value="KYC37228.1"/>
    <property type="molecule type" value="Genomic_DNA"/>
</dbReference>
<dbReference type="CDD" id="cd02440">
    <property type="entry name" value="AdoMet_MTases"/>
    <property type="match status" value="1"/>
</dbReference>
<feature type="domain" description="O-methyltransferase dimerisation" evidence="6">
    <location>
        <begin position="21"/>
        <end position="96"/>
    </location>
</feature>
<evidence type="ECO:0000256" key="3">
    <source>
        <dbReference type="ARBA" id="ARBA00022691"/>
    </source>
</evidence>
<dbReference type="InterPro" id="IPR001077">
    <property type="entry name" value="COMT_C"/>
</dbReference>
<dbReference type="PANTHER" id="PTHR43712:SF2">
    <property type="entry name" value="O-METHYLTRANSFERASE CICE"/>
    <property type="match status" value="1"/>
</dbReference>
<dbReference type="Gene3D" id="1.10.287.1350">
    <property type="match status" value="1"/>
</dbReference>